<dbReference type="CDD" id="cd24061">
    <property type="entry name" value="ASKHA_NBD_ROK_SgGLK-like"/>
    <property type="match status" value="1"/>
</dbReference>
<dbReference type="InterPro" id="IPR043129">
    <property type="entry name" value="ATPase_NBD"/>
</dbReference>
<evidence type="ECO:0000256" key="1">
    <source>
        <dbReference type="ARBA" id="ARBA00006479"/>
    </source>
</evidence>
<dbReference type="GO" id="GO:0004340">
    <property type="term" value="F:glucokinase activity"/>
    <property type="evidence" value="ECO:0007669"/>
    <property type="project" value="UniProtKB-EC"/>
</dbReference>
<keyword evidence="6" id="KW-0418">Kinase</keyword>
<dbReference type="AlphaFoldDB" id="A0A927N371"/>
<evidence type="ECO:0000313" key="10">
    <source>
        <dbReference type="Proteomes" id="UP000638648"/>
    </source>
</evidence>
<reference evidence="9" key="1">
    <citation type="submission" date="2020-10" db="EMBL/GenBank/DDBJ databases">
        <title>Sequencing the genomes of 1000 actinobacteria strains.</title>
        <authorList>
            <person name="Klenk H.-P."/>
        </authorList>
    </citation>
    <scope>NUCLEOTIDE SEQUENCE</scope>
    <source>
        <strain evidence="9">DSM 45354</strain>
    </source>
</reference>
<dbReference type="GO" id="GO:0005737">
    <property type="term" value="C:cytoplasm"/>
    <property type="evidence" value="ECO:0007669"/>
    <property type="project" value="InterPro"/>
</dbReference>
<dbReference type="NCBIfam" id="TIGR00744">
    <property type="entry name" value="ROK_glcA_fam"/>
    <property type="match status" value="1"/>
</dbReference>
<dbReference type="InterPro" id="IPR004654">
    <property type="entry name" value="ROK_glcA"/>
</dbReference>
<evidence type="ECO:0000256" key="3">
    <source>
        <dbReference type="ARBA" id="ARBA00014701"/>
    </source>
</evidence>
<accession>A0A927N371</accession>
<keyword evidence="10" id="KW-1185">Reference proteome</keyword>
<protein>
    <recommendedName>
        <fullName evidence="3">Glucokinase</fullName>
        <ecNumber evidence="2">2.7.1.2</ecNumber>
    </recommendedName>
    <alternativeName>
        <fullName evidence="8">Glucose kinase</fullName>
    </alternativeName>
</protein>
<comment type="caution">
    <text evidence="9">The sequence shown here is derived from an EMBL/GenBank/DDBJ whole genome shotgun (WGS) entry which is preliminary data.</text>
</comment>
<name>A0A927N371_9ACTN</name>
<dbReference type="EC" id="2.7.1.2" evidence="2"/>
<evidence type="ECO:0000256" key="6">
    <source>
        <dbReference type="ARBA" id="ARBA00022777"/>
    </source>
</evidence>
<keyword evidence="4 9" id="KW-0808">Transferase</keyword>
<dbReference type="InterPro" id="IPR049874">
    <property type="entry name" value="ROK_cs"/>
</dbReference>
<dbReference type="Pfam" id="PF00480">
    <property type="entry name" value="ROK"/>
    <property type="match status" value="1"/>
</dbReference>
<dbReference type="RefSeq" id="WP_337918185.1">
    <property type="nucleotide sequence ID" value="NZ_BAABJL010000225.1"/>
</dbReference>
<evidence type="ECO:0000256" key="4">
    <source>
        <dbReference type="ARBA" id="ARBA00022679"/>
    </source>
</evidence>
<dbReference type="PROSITE" id="PS01125">
    <property type="entry name" value="ROK"/>
    <property type="match status" value="1"/>
</dbReference>
<comment type="similarity">
    <text evidence="1">Belongs to the ROK (NagC/XylR) family.</text>
</comment>
<sequence length="329" mass="33861">MTAGETAAAMRVGGSTGLTIGVDVGGTKIAGGVVDESGRIVGEARRETPATSPPEIVAAIADVVKDLRSEFDAEAIGVGAAGFVDANRADVLFAPNLAWRQEPLKREVEARTGLPTVVENDANAAAWAEFQFGAGRDVDDMILLTIGTGLGGGLVLNGELYRGAFGVGGEVGHLRVVPNGHLCGCGNRGCWEQYASGRALVREAREFVKSSPSQAEALLERAGGDWTMVEGPMVTEAAAAGDTAAVELLEDLGRWLGEGIATLAAVLDPAVVVIGGGVSEAADLLLQPARAAFARQLTARGHRPVLQIRPALLGNEAGIIGAADLARRR</sequence>
<gene>
    <name evidence="9" type="ORF">HEB94_007745</name>
</gene>
<evidence type="ECO:0000256" key="7">
    <source>
        <dbReference type="ARBA" id="ARBA00022840"/>
    </source>
</evidence>
<dbReference type="EMBL" id="JADBEM010000001">
    <property type="protein sequence ID" value="MBE1610897.1"/>
    <property type="molecule type" value="Genomic_DNA"/>
</dbReference>
<dbReference type="Gene3D" id="3.30.420.40">
    <property type="match status" value="2"/>
</dbReference>
<dbReference type="GO" id="GO:0005524">
    <property type="term" value="F:ATP binding"/>
    <property type="evidence" value="ECO:0007669"/>
    <property type="project" value="UniProtKB-KW"/>
</dbReference>
<dbReference type="PANTHER" id="PTHR18964:SF173">
    <property type="entry name" value="GLUCOKINASE"/>
    <property type="match status" value="1"/>
</dbReference>
<evidence type="ECO:0000256" key="8">
    <source>
        <dbReference type="ARBA" id="ARBA00032386"/>
    </source>
</evidence>
<dbReference type="InterPro" id="IPR000600">
    <property type="entry name" value="ROK"/>
</dbReference>
<keyword evidence="7" id="KW-0067">ATP-binding</keyword>
<organism evidence="9 10">
    <name type="scientific">Actinopolymorpha pittospori</name>
    <dbReference type="NCBI Taxonomy" id="648752"/>
    <lineage>
        <taxon>Bacteria</taxon>
        <taxon>Bacillati</taxon>
        <taxon>Actinomycetota</taxon>
        <taxon>Actinomycetes</taxon>
        <taxon>Propionibacteriales</taxon>
        <taxon>Actinopolymorphaceae</taxon>
        <taxon>Actinopolymorpha</taxon>
    </lineage>
</organism>
<dbReference type="GO" id="GO:0006096">
    <property type="term" value="P:glycolytic process"/>
    <property type="evidence" value="ECO:0007669"/>
    <property type="project" value="InterPro"/>
</dbReference>
<dbReference type="Proteomes" id="UP000638648">
    <property type="component" value="Unassembled WGS sequence"/>
</dbReference>
<evidence type="ECO:0000256" key="2">
    <source>
        <dbReference type="ARBA" id="ARBA00012323"/>
    </source>
</evidence>
<dbReference type="SUPFAM" id="SSF53067">
    <property type="entry name" value="Actin-like ATPase domain"/>
    <property type="match status" value="1"/>
</dbReference>
<dbReference type="PANTHER" id="PTHR18964">
    <property type="entry name" value="ROK (REPRESSOR, ORF, KINASE) FAMILY"/>
    <property type="match status" value="1"/>
</dbReference>
<keyword evidence="5" id="KW-0547">Nucleotide-binding</keyword>
<evidence type="ECO:0000256" key="5">
    <source>
        <dbReference type="ARBA" id="ARBA00022741"/>
    </source>
</evidence>
<proteinExistence type="inferred from homology"/>
<evidence type="ECO:0000313" key="9">
    <source>
        <dbReference type="EMBL" id="MBE1610897.1"/>
    </source>
</evidence>